<name>A0A7N0TPZ3_KALFE</name>
<dbReference type="PANTHER" id="PTHR31365:SF2">
    <property type="entry name" value="OS01G0771100 PROTEIN"/>
    <property type="match status" value="1"/>
</dbReference>
<protein>
    <recommendedName>
        <fullName evidence="3">Mitochondrial acidic protein MAM33</fullName>
    </recommendedName>
</protein>
<organism evidence="1 2">
    <name type="scientific">Kalanchoe fedtschenkoi</name>
    <name type="common">Lavender scallops</name>
    <name type="synonym">South American air plant</name>
    <dbReference type="NCBI Taxonomy" id="63787"/>
    <lineage>
        <taxon>Eukaryota</taxon>
        <taxon>Viridiplantae</taxon>
        <taxon>Streptophyta</taxon>
        <taxon>Embryophyta</taxon>
        <taxon>Tracheophyta</taxon>
        <taxon>Spermatophyta</taxon>
        <taxon>Magnoliopsida</taxon>
        <taxon>eudicotyledons</taxon>
        <taxon>Gunneridae</taxon>
        <taxon>Pentapetalae</taxon>
        <taxon>Saxifragales</taxon>
        <taxon>Crassulaceae</taxon>
        <taxon>Kalanchoe</taxon>
    </lineage>
</organism>
<evidence type="ECO:0008006" key="3">
    <source>
        <dbReference type="Google" id="ProtNLM"/>
    </source>
</evidence>
<accession>A0A7N0TPZ3</accession>
<dbReference type="Gramene" id="Kaladp0042s0130.1.v1.1">
    <property type="protein sequence ID" value="Kaladp0042s0130.1.v1.1"/>
    <property type="gene ID" value="Kaladp0042s0130.v1.1"/>
</dbReference>
<dbReference type="OMA" id="QFICDLY"/>
<evidence type="ECO:0000313" key="2">
    <source>
        <dbReference type="Proteomes" id="UP000594263"/>
    </source>
</evidence>
<keyword evidence="2" id="KW-1185">Reference proteome</keyword>
<dbReference type="SUPFAM" id="SSF54529">
    <property type="entry name" value="Mitochondrial glycoprotein MAM33-like"/>
    <property type="match status" value="1"/>
</dbReference>
<proteinExistence type="predicted"/>
<dbReference type="PANTHER" id="PTHR31365">
    <property type="entry name" value="EXPRESSED PROTEIN"/>
    <property type="match status" value="1"/>
</dbReference>
<dbReference type="AlphaFoldDB" id="A0A7N0TPZ3"/>
<evidence type="ECO:0000313" key="1">
    <source>
        <dbReference type="EnsemblPlants" id="Kaladp0042s0130.1.v1.1"/>
    </source>
</evidence>
<dbReference type="Proteomes" id="UP000594263">
    <property type="component" value="Unplaced"/>
</dbReference>
<dbReference type="Pfam" id="PF02330">
    <property type="entry name" value="MAM33"/>
    <property type="match status" value="1"/>
</dbReference>
<dbReference type="Gene3D" id="3.10.280.10">
    <property type="entry name" value="Mitochondrial glycoprotein"/>
    <property type="match status" value="1"/>
</dbReference>
<reference evidence="1" key="1">
    <citation type="submission" date="2021-01" db="UniProtKB">
        <authorList>
            <consortium name="EnsemblPlants"/>
        </authorList>
    </citation>
    <scope>IDENTIFICATION</scope>
</reference>
<dbReference type="EnsemblPlants" id="Kaladp0042s0130.1.v1.1">
    <property type="protein sequence ID" value="Kaladp0042s0130.1.v1.1"/>
    <property type="gene ID" value="Kaladp0042s0130.v1.1"/>
</dbReference>
<dbReference type="InterPro" id="IPR036561">
    <property type="entry name" value="MAM33_sf"/>
</dbReference>
<dbReference type="InterPro" id="IPR003428">
    <property type="entry name" value="MAM33"/>
</dbReference>
<dbReference type="GO" id="GO:0005759">
    <property type="term" value="C:mitochondrial matrix"/>
    <property type="evidence" value="ECO:0007669"/>
    <property type="project" value="InterPro"/>
</dbReference>
<sequence length="220" mass="24542">MLRRGVKVAVGAHAWCRRSSSVSSVVDSMLLRSLKDHYMEASKTRPPPRVSPPEPFSIVEGAIGNNGPVLRRTYGKEEINVSVMRLANVIPDGGDEDDGDDGFNQLFVHVDVSKPGQKEGLHFFCGLYPDALGIHSVSLRPKPDQSTGFLMVPSKYNGPAFGDLDEKMKEALHEYIDARGINESLFPFLQAWLYVKDHRKAICWFKSIGSFIKDQKQHEA</sequence>